<feature type="transmembrane region" description="Helical" evidence="2">
    <location>
        <begin position="886"/>
        <end position="908"/>
    </location>
</feature>
<proteinExistence type="predicted"/>
<keyword evidence="2" id="KW-1133">Transmembrane helix</keyword>
<reference evidence="4 5" key="1">
    <citation type="submission" date="2017-11" db="EMBL/GenBank/DDBJ databases">
        <title>Genomic Encyclopedia of Archaeal and Bacterial Type Strains, Phase II (KMG-II): From Individual Species to Whole Genera.</title>
        <authorList>
            <person name="Goeker M."/>
        </authorList>
    </citation>
    <scope>NUCLEOTIDE SEQUENCE [LARGE SCALE GENOMIC DNA]</scope>
    <source>
        <strain evidence="4 5">DSM 25625</strain>
    </source>
</reference>
<feature type="transmembrane region" description="Helical" evidence="2">
    <location>
        <begin position="929"/>
        <end position="947"/>
    </location>
</feature>
<feature type="region of interest" description="Disordered" evidence="1">
    <location>
        <begin position="1"/>
        <end position="38"/>
    </location>
</feature>
<feature type="transmembrane region" description="Helical" evidence="2">
    <location>
        <begin position="458"/>
        <end position="478"/>
    </location>
</feature>
<feature type="transmembrane region" description="Helical" evidence="2">
    <location>
        <begin position="490"/>
        <end position="512"/>
    </location>
</feature>
<dbReference type="RefSeq" id="WP_100344958.1">
    <property type="nucleotide sequence ID" value="NZ_PGFB01000003.1"/>
</dbReference>
<name>A0A2M9BWQ8_9MICO</name>
<evidence type="ECO:0000313" key="5">
    <source>
        <dbReference type="Proteomes" id="UP000230161"/>
    </source>
</evidence>
<keyword evidence="5" id="KW-1185">Reference proteome</keyword>
<evidence type="ECO:0000259" key="3">
    <source>
        <dbReference type="Pfam" id="PF09972"/>
    </source>
</evidence>
<feature type="transmembrane region" description="Helical" evidence="2">
    <location>
        <begin position="337"/>
        <end position="357"/>
    </location>
</feature>
<evidence type="ECO:0000256" key="2">
    <source>
        <dbReference type="SAM" id="Phobius"/>
    </source>
</evidence>
<comment type="caution">
    <text evidence="4">The sequence shown here is derived from an EMBL/GenBank/DDBJ whole genome shotgun (WGS) entry which is preliminary data.</text>
</comment>
<dbReference type="Pfam" id="PF09972">
    <property type="entry name" value="DUF2207"/>
    <property type="match status" value="1"/>
</dbReference>
<feature type="transmembrane region" description="Helical" evidence="2">
    <location>
        <begin position="959"/>
        <end position="979"/>
    </location>
</feature>
<evidence type="ECO:0000313" key="4">
    <source>
        <dbReference type="EMBL" id="PJJ62397.1"/>
    </source>
</evidence>
<keyword evidence="2" id="KW-0812">Transmembrane</keyword>
<feature type="transmembrane region" description="Helical" evidence="2">
    <location>
        <begin position="595"/>
        <end position="615"/>
    </location>
</feature>
<dbReference type="AlphaFoldDB" id="A0A2M9BWQ8"/>
<feature type="compositionally biased region" description="Basic and acidic residues" evidence="1">
    <location>
        <begin position="24"/>
        <end position="38"/>
    </location>
</feature>
<feature type="transmembrane region" description="Helical" evidence="2">
    <location>
        <begin position="74"/>
        <end position="94"/>
    </location>
</feature>
<dbReference type="Proteomes" id="UP000230161">
    <property type="component" value="Unassembled WGS sequence"/>
</dbReference>
<protein>
    <submittedName>
        <fullName evidence="4">Putative membrane protein DUF2207</fullName>
    </submittedName>
</protein>
<feature type="domain" description="DUF2207" evidence="3">
    <location>
        <begin position="129"/>
        <end position="263"/>
    </location>
</feature>
<evidence type="ECO:0000256" key="1">
    <source>
        <dbReference type="SAM" id="MobiDB-lite"/>
    </source>
</evidence>
<gene>
    <name evidence="4" type="ORF">CLV54_2200</name>
</gene>
<organism evidence="4 5">
    <name type="scientific">Compostimonas suwonensis</name>
    <dbReference type="NCBI Taxonomy" id="1048394"/>
    <lineage>
        <taxon>Bacteria</taxon>
        <taxon>Bacillati</taxon>
        <taxon>Actinomycetota</taxon>
        <taxon>Actinomycetes</taxon>
        <taxon>Micrococcales</taxon>
        <taxon>Microbacteriaceae</taxon>
        <taxon>Compostimonas</taxon>
    </lineage>
</organism>
<keyword evidence="2" id="KW-0472">Membrane</keyword>
<sequence>MTSDAPDDPQDRSDAAGAESPDDAASHRAEADESERIPDEAPQHTALWVLLSRWLLGAEAWLRSHGGRGLRLGLLGFWSLVALAGVVLLIGPVINKPLSLDDITGSAAGVTDRWIAREFAVDYRLSRTPDGALTARVEERISANFPEGTDERGIQRMLASQYQGHALDPSDVEATLDGMPVDVGRSETADTLTLTMDAAQRLQGDHVFVLSYDLSHLAYPATDTATGQPVDLLQWDVFGPSWPQGLAGLDVTVTMPDDLDGQLIRQPRGSLAWTIVGTGEWLDPEPGGAADEVSYRFTNDQRLPPHAQAWFTMSFEPGTFAMPAPTPLYWVQTFGPLAPLAFLLATLLLAFAARAVAWGDARGRPWFVAQSDPPKDVTPRMAAQILRTPATMELAEALEAARKGARGTERRARMIEAARVARRTGRIGDRPRALSRYLAASERRRQLKDGLRRIPRGFVRDLFIAAPLALTIVQWGIVRQLSYQVVLAVVWWPFAFVVVSSAIAAVIVWIALSSRPLTRRGALVRQYLLGIGVHAERTRLLDRGSIGDRALPYAVLLEPPRSAGARVVERIEGELGEADASSRWRTQEFLTGPRLLIRALSVVLVAGAITAVSALPGPYPQSDRALSYSGDVPGTLWTKVQSVDVVGELSRADDGRARVDVTERLEVSFSDEGSRVPQFAQEWPNRLDGQDLGLRVESVTIDGREVPFTTQQEKGTLLMSTALAEVITGSHEVQLDYALESAAAAVDSRSGVVDRVRWAALLDGWEYDSQWGEEPVPDPIRVELRVDDELAALATASGWISRDAQTDQGARDWKPSIVPFDAADAATAADAAGSADGARSHVLELTENEFGGWPFELTVDDVGVSLDFPAGTFAGPDADAMRMTQLLAILPVLVVVALGLLAFGLGAASVIRALARRGRRVAPGPFRDLLWWLTPSATLAAIILFVWATSDMPPDYREFAPLGLSTLAALLGCAAALTFTRPLTPSRE</sequence>
<accession>A0A2M9BWQ8</accession>
<dbReference type="InterPro" id="IPR018702">
    <property type="entry name" value="DUF2207"/>
</dbReference>
<dbReference type="EMBL" id="PGFB01000003">
    <property type="protein sequence ID" value="PJJ62397.1"/>
    <property type="molecule type" value="Genomic_DNA"/>
</dbReference>